<evidence type="ECO:0000313" key="1">
    <source>
        <dbReference type="EMBL" id="OCS87286.1"/>
    </source>
</evidence>
<comment type="caution">
    <text evidence="1">The sequence shown here is derived from an EMBL/GenBank/DDBJ whole genome shotgun (WGS) entry which is preliminary data.</text>
</comment>
<evidence type="ECO:0000313" key="2">
    <source>
        <dbReference type="Proteomes" id="UP000093482"/>
    </source>
</evidence>
<keyword evidence="2" id="KW-1185">Reference proteome</keyword>
<reference evidence="1 2" key="1">
    <citation type="submission" date="2016-07" db="EMBL/GenBank/DDBJ databases">
        <title>Caryophanon latum genome sequencing.</title>
        <authorList>
            <person name="Verma A."/>
            <person name="Pal Y."/>
            <person name="Krishnamurthi S."/>
        </authorList>
    </citation>
    <scope>NUCLEOTIDE SEQUENCE [LARGE SCALE GENOMIC DNA]</scope>
    <source>
        <strain evidence="1 2">DSM 14151</strain>
    </source>
</reference>
<dbReference type="AlphaFoldDB" id="A0A1C0YJD0"/>
<dbReference type="RefSeq" id="WP_066465811.1">
    <property type="nucleotide sequence ID" value="NZ_MATO01000056.1"/>
</dbReference>
<organism evidence="1 2">
    <name type="scientific">Caryophanon latum</name>
    <dbReference type="NCBI Taxonomy" id="33977"/>
    <lineage>
        <taxon>Bacteria</taxon>
        <taxon>Bacillati</taxon>
        <taxon>Bacillota</taxon>
        <taxon>Bacilli</taxon>
        <taxon>Bacillales</taxon>
        <taxon>Caryophanaceae</taxon>
        <taxon>Caryophanon</taxon>
    </lineage>
</organism>
<dbReference type="Proteomes" id="UP000093482">
    <property type="component" value="Unassembled WGS sequence"/>
</dbReference>
<proteinExistence type="predicted"/>
<name>A0A1C0YJD0_9BACL</name>
<accession>A0A1C0YJD0</accession>
<protein>
    <submittedName>
        <fullName evidence="1">Uncharacterized protein</fullName>
    </submittedName>
</protein>
<sequence length="60" mass="6944">MNTEEKKLLINIAKEHNISAKTLVDIISSSKKFSYETNTSGERINEYYGMIKYATNQQQK</sequence>
<gene>
    <name evidence="1" type="ORF">A6K76_02650</name>
</gene>
<dbReference type="EMBL" id="MATO01000056">
    <property type="protein sequence ID" value="OCS87286.1"/>
    <property type="molecule type" value="Genomic_DNA"/>
</dbReference>